<dbReference type="Proteomes" id="UP001163046">
    <property type="component" value="Unassembled WGS sequence"/>
</dbReference>
<dbReference type="GO" id="GO:0005634">
    <property type="term" value="C:nucleus"/>
    <property type="evidence" value="ECO:0007669"/>
    <property type="project" value="TreeGrafter"/>
</dbReference>
<accession>A0A9W9Z916</accession>
<proteinExistence type="inferred from homology"/>
<dbReference type="SUPFAM" id="SSF49764">
    <property type="entry name" value="HSP20-like chaperones"/>
    <property type="match status" value="2"/>
</dbReference>
<dbReference type="GO" id="GO:0042026">
    <property type="term" value="P:protein refolding"/>
    <property type="evidence" value="ECO:0007669"/>
    <property type="project" value="TreeGrafter"/>
</dbReference>
<dbReference type="CDD" id="cd06526">
    <property type="entry name" value="metazoan_ACD"/>
    <property type="match status" value="2"/>
</dbReference>
<name>A0A9W9Z916_9CNID</name>
<evidence type="ECO:0000256" key="2">
    <source>
        <dbReference type="RuleBase" id="RU003616"/>
    </source>
</evidence>
<evidence type="ECO:0000256" key="1">
    <source>
        <dbReference type="PROSITE-ProRule" id="PRU00285"/>
    </source>
</evidence>
<dbReference type="AlphaFoldDB" id="A0A9W9Z916"/>
<dbReference type="GO" id="GO:0009408">
    <property type="term" value="P:response to heat"/>
    <property type="evidence" value="ECO:0007669"/>
    <property type="project" value="TreeGrafter"/>
</dbReference>
<evidence type="ECO:0000313" key="6">
    <source>
        <dbReference type="Proteomes" id="UP001163046"/>
    </source>
</evidence>
<gene>
    <name evidence="5" type="ORF">OS493_035899</name>
</gene>
<comment type="caution">
    <text evidence="5">The sequence shown here is derived from an EMBL/GenBank/DDBJ whole genome shotgun (WGS) entry which is preliminary data.</text>
</comment>
<organism evidence="5 6">
    <name type="scientific">Desmophyllum pertusum</name>
    <dbReference type="NCBI Taxonomy" id="174260"/>
    <lineage>
        <taxon>Eukaryota</taxon>
        <taxon>Metazoa</taxon>
        <taxon>Cnidaria</taxon>
        <taxon>Anthozoa</taxon>
        <taxon>Hexacorallia</taxon>
        <taxon>Scleractinia</taxon>
        <taxon>Caryophylliina</taxon>
        <taxon>Caryophylliidae</taxon>
        <taxon>Desmophyllum</taxon>
    </lineage>
</organism>
<reference evidence="5" key="1">
    <citation type="submission" date="2023-01" db="EMBL/GenBank/DDBJ databases">
        <title>Genome assembly of the deep-sea coral Lophelia pertusa.</title>
        <authorList>
            <person name="Herrera S."/>
            <person name="Cordes E."/>
        </authorList>
    </citation>
    <scope>NUCLEOTIDE SEQUENCE</scope>
    <source>
        <strain evidence="5">USNM1676648</strain>
        <tissue evidence="5">Polyp</tissue>
    </source>
</reference>
<keyword evidence="6" id="KW-1185">Reference proteome</keyword>
<dbReference type="GO" id="GO:0051082">
    <property type="term" value="F:unfolded protein binding"/>
    <property type="evidence" value="ECO:0007669"/>
    <property type="project" value="TreeGrafter"/>
</dbReference>
<protein>
    <recommendedName>
        <fullName evidence="4">SHSP domain-containing protein</fullName>
    </recommendedName>
</protein>
<dbReference type="EMBL" id="MU826406">
    <property type="protein sequence ID" value="KAJ7376238.1"/>
    <property type="molecule type" value="Genomic_DNA"/>
</dbReference>
<dbReference type="PROSITE" id="PS01031">
    <property type="entry name" value="SHSP"/>
    <property type="match status" value="1"/>
</dbReference>
<dbReference type="PANTHER" id="PTHR45640">
    <property type="entry name" value="HEAT SHOCK PROTEIN HSP-12.2-RELATED"/>
    <property type="match status" value="1"/>
</dbReference>
<dbReference type="InterPro" id="IPR001436">
    <property type="entry name" value="Alpha-crystallin/sHSP_animal"/>
</dbReference>
<dbReference type="PRINTS" id="PR00299">
    <property type="entry name" value="ACRYSTALLIN"/>
</dbReference>
<dbReference type="GO" id="GO:0005737">
    <property type="term" value="C:cytoplasm"/>
    <property type="evidence" value="ECO:0007669"/>
    <property type="project" value="TreeGrafter"/>
</dbReference>
<dbReference type="PANTHER" id="PTHR45640:SF26">
    <property type="entry name" value="RE23625P"/>
    <property type="match status" value="1"/>
</dbReference>
<sequence length="254" mass="28928">MTLVFRFPTYHPYSYFNRAPSGYDFFHDLWKEIAQAYEQQEGNSCCQQRKESSHQGSIKIASVPLNQYKPDEISLEVDSENVTLHGQHRSEREDGFETSEFKRVFKLPQGVDPTTVTSRATQDGGALVIEGTKREEKKATDSKFEAKLDFNGFKPDEIKIQQRGNELTITGKHTSEHDEFQLSRNYSRRLLLPDDVDLSSVTSRLSKEGLLTIEATRDPALLPRQRTVDVTMETDEADEESKQTTSAEPGETEN</sequence>
<dbReference type="InterPro" id="IPR002068">
    <property type="entry name" value="A-crystallin/Hsp20_dom"/>
</dbReference>
<comment type="similarity">
    <text evidence="1 2">Belongs to the small heat shock protein (HSP20) family.</text>
</comment>
<dbReference type="OrthoDB" id="5957986at2759"/>
<evidence type="ECO:0000313" key="5">
    <source>
        <dbReference type="EMBL" id="KAJ7376238.1"/>
    </source>
</evidence>
<dbReference type="InterPro" id="IPR008978">
    <property type="entry name" value="HSP20-like_chaperone"/>
</dbReference>
<evidence type="ECO:0000256" key="3">
    <source>
        <dbReference type="SAM" id="MobiDB-lite"/>
    </source>
</evidence>
<feature type="domain" description="SHSP" evidence="4">
    <location>
        <begin position="126"/>
        <end position="233"/>
    </location>
</feature>
<evidence type="ECO:0000259" key="4">
    <source>
        <dbReference type="PROSITE" id="PS01031"/>
    </source>
</evidence>
<dbReference type="Gene3D" id="2.60.40.790">
    <property type="match status" value="2"/>
</dbReference>
<feature type="region of interest" description="Disordered" evidence="3">
    <location>
        <begin position="222"/>
        <end position="254"/>
    </location>
</feature>
<dbReference type="Pfam" id="PF00011">
    <property type="entry name" value="HSP20"/>
    <property type="match status" value="1"/>
</dbReference>